<sequence>MFWPRLPLPAPTPTSFAFTPAVRIPYFTLLLPLSINLLPTKAYLISGVLYSPQPNHSLLALALLSLSQLFFPYSYPNLAFKFKPLQQSPNHSPPYPSTISFACPCPNFLSPNQTSSIPSARPSCPSLAPALHFLTPVLRPRHNPTPIASQCL</sequence>
<gene>
    <name evidence="1" type="ORF">Pmani_001560</name>
</gene>
<keyword evidence="2" id="KW-1185">Reference proteome</keyword>
<name>A0AAE1QLZ2_9EUCA</name>
<dbReference type="AlphaFoldDB" id="A0AAE1QLZ2"/>
<reference evidence="1" key="1">
    <citation type="submission" date="2023-11" db="EMBL/GenBank/DDBJ databases">
        <title>Genome assemblies of two species of porcelain crab, Petrolisthes cinctipes and Petrolisthes manimaculis (Anomura: Porcellanidae).</title>
        <authorList>
            <person name="Angst P."/>
        </authorList>
    </citation>
    <scope>NUCLEOTIDE SEQUENCE</scope>
    <source>
        <strain evidence="1">PB745_02</strain>
        <tissue evidence="1">Gill</tissue>
    </source>
</reference>
<evidence type="ECO:0000313" key="2">
    <source>
        <dbReference type="Proteomes" id="UP001292094"/>
    </source>
</evidence>
<dbReference type="EMBL" id="JAWZYT010000105">
    <property type="protein sequence ID" value="KAK4327988.1"/>
    <property type="molecule type" value="Genomic_DNA"/>
</dbReference>
<dbReference type="Proteomes" id="UP001292094">
    <property type="component" value="Unassembled WGS sequence"/>
</dbReference>
<proteinExistence type="predicted"/>
<comment type="caution">
    <text evidence="1">The sequence shown here is derived from an EMBL/GenBank/DDBJ whole genome shotgun (WGS) entry which is preliminary data.</text>
</comment>
<accession>A0AAE1QLZ2</accession>
<organism evidence="1 2">
    <name type="scientific">Petrolisthes manimaculis</name>
    <dbReference type="NCBI Taxonomy" id="1843537"/>
    <lineage>
        <taxon>Eukaryota</taxon>
        <taxon>Metazoa</taxon>
        <taxon>Ecdysozoa</taxon>
        <taxon>Arthropoda</taxon>
        <taxon>Crustacea</taxon>
        <taxon>Multicrustacea</taxon>
        <taxon>Malacostraca</taxon>
        <taxon>Eumalacostraca</taxon>
        <taxon>Eucarida</taxon>
        <taxon>Decapoda</taxon>
        <taxon>Pleocyemata</taxon>
        <taxon>Anomura</taxon>
        <taxon>Galatheoidea</taxon>
        <taxon>Porcellanidae</taxon>
        <taxon>Petrolisthes</taxon>
    </lineage>
</organism>
<protein>
    <submittedName>
        <fullName evidence="1">Uncharacterized protein</fullName>
    </submittedName>
</protein>
<evidence type="ECO:0000313" key="1">
    <source>
        <dbReference type="EMBL" id="KAK4327988.1"/>
    </source>
</evidence>